<keyword evidence="5 7" id="KW-0482">Metalloprotease</keyword>
<dbReference type="InterPro" id="IPR019734">
    <property type="entry name" value="TPR_rpt"/>
</dbReference>
<dbReference type="CDD" id="cd07324">
    <property type="entry name" value="M48C_Oma1-like"/>
    <property type="match status" value="1"/>
</dbReference>
<evidence type="ECO:0000313" key="11">
    <source>
        <dbReference type="Proteomes" id="UP000632858"/>
    </source>
</evidence>
<dbReference type="Proteomes" id="UP000632858">
    <property type="component" value="Unassembled WGS sequence"/>
</dbReference>
<dbReference type="GO" id="GO:0016020">
    <property type="term" value="C:membrane"/>
    <property type="evidence" value="ECO:0007669"/>
    <property type="project" value="TreeGrafter"/>
</dbReference>
<dbReference type="SUPFAM" id="SSF48452">
    <property type="entry name" value="TPR-like"/>
    <property type="match status" value="1"/>
</dbReference>
<reference evidence="10" key="1">
    <citation type="journal article" date="2014" name="Int. J. Syst. Evol. Microbiol.">
        <title>Complete genome sequence of Corynebacterium casei LMG S-19264T (=DSM 44701T), isolated from a smear-ripened cheese.</title>
        <authorList>
            <consortium name="US DOE Joint Genome Institute (JGI-PGF)"/>
            <person name="Walter F."/>
            <person name="Albersmeier A."/>
            <person name="Kalinowski J."/>
            <person name="Ruckert C."/>
        </authorList>
    </citation>
    <scope>NUCLEOTIDE SEQUENCE</scope>
    <source>
        <strain evidence="10">CGMCC 1.12726</strain>
    </source>
</reference>
<keyword evidence="11" id="KW-1185">Reference proteome</keyword>
<evidence type="ECO:0000256" key="5">
    <source>
        <dbReference type="ARBA" id="ARBA00023049"/>
    </source>
</evidence>
<protein>
    <recommendedName>
        <fullName evidence="9">Peptidase M48 domain-containing protein</fullName>
    </recommendedName>
</protein>
<evidence type="ECO:0000256" key="7">
    <source>
        <dbReference type="RuleBase" id="RU003983"/>
    </source>
</evidence>
<comment type="similarity">
    <text evidence="7">Belongs to the peptidase M48 family.</text>
</comment>
<evidence type="ECO:0000256" key="8">
    <source>
        <dbReference type="SAM" id="SignalP"/>
    </source>
</evidence>
<dbReference type="Pfam" id="PF01435">
    <property type="entry name" value="Peptidase_M48"/>
    <property type="match status" value="1"/>
</dbReference>
<keyword evidence="3 7" id="KW-0378">Hydrolase</keyword>
<dbReference type="Gene3D" id="3.30.2010.10">
    <property type="entry name" value="Metalloproteases ('zincins'), catalytic domain"/>
    <property type="match status" value="1"/>
</dbReference>
<keyword evidence="1 7" id="KW-0645">Protease</keyword>
<dbReference type="RefSeq" id="WP_188448752.1">
    <property type="nucleotide sequence ID" value="NZ_BMFO01000002.1"/>
</dbReference>
<evidence type="ECO:0000256" key="4">
    <source>
        <dbReference type="ARBA" id="ARBA00022833"/>
    </source>
</evidence>
<evidence type="ECO:0000313" key="10">
    <source>
        <dbReference type="EMBL" id="GGF91305.1"/>
    </source>
</evidence>
<feature type="signal peptide" evidence="8">
    <location>
        <begin position="1"/>
        <end position="20"/>
    </location>
</feature>
<feature type="chain" id="PRO_5037158782" description="Peptidase M48 domain-containing protein" evidence="8">
    <location>
        <begin position="21"/>
        <end position="386"/>
    </location>
</feature>
<evidence type="ECO:0000256" key="6">
    <source>
        <dbReference type="PROSITE-ProRule" id="PRU00339"/>
    </source>
</evidence>
<dbReference type="EMBL" id="BMFO01000002">
    <property type="protein sequence ID" value="GGF91305.1"/>
    <property type="molecule type" value="Genomic_DNA"/>
</dbReference>
<organism evidence="10 11">
    <name type="scientific">Arenimonas maotaiensis</name>
    <dbReference type="NCBI Taxonomy" id="1446479"/>
    <lineage>
        <taxon>Bacteria</taxon>
        <taxon>Pseudomonadati</taxon>
        <taxon>Pseudomonadota</taxon>
        <taxon>Gammaproteobacteria</taxon>
        <taxon>Lysobacterales</taxon>
        <taxon>Lysobacteraceae</taxon>
        <taxon>Arenimonas</taxon>
    </lineage>
</organism>
<proteinExistence type="inferred from homology"/>
<dbReference type="GO" id="GO:0004222">
    <property type="term" value="F:metalloendopeptidase activity"/>
    <property type="evidence" value="ECO:0007669"/>
    <property type="project" value="InterPro"/>
</dbReference>
<dbReference type="PROSITE" id="PS50005">
    <property type="entry name" value="TPR"/>
    <property type="match status" value="1"/>
</dbReference>
<feature type="repeat" description="TPR" evidence="6">
    <location>
        <begin position="336"/>
        <end position="369"/>
    </location>
</feature>
<reference evidence="10" key="2">
    <citation type="submission" date="2020-09" db="EMBL/GenBank/DDBJ databases">
        <authorList>
            <person name="Sun Q."/>
            <person name="Zhou Y."/>
        </authorList>
    </citation>
    <scope>NUCLEOTIDE SEQUENCE</scope>
    <source>
        <strain evidence="10">CGMCC 1.12726</strain>
    </source>
</reference>
<dbReference type="PANTHER" id="PTHR22726:SF1">
    <property type="entry name" value="METALLOENDOPEPTIDASE OMA1, MITOCHONDRIAL"/>
    <property type="match status" value="1"/>
</dbReference>
<dbReference type="InterPro" id="IPR051156">
    <property type="entry name" value="Mito/Outer_Membr_Metalloprot"/>
</dbReference>
<evidence type="ECO:0000259" key="9">
    <source>
        <dbReference type="Pfam" id="PF01435"/>
    </source>
</evidence>
<evidence type="ECO:0000256" key="3">
    <source>
        <dbReference type="ARBA" id="ARBA00022801"/>
    </source>
</evidence>
<dbReference type="PANTHER" id="PTHR22726">
    <property type="entry name" value="METALLOENDOPEPTIDASE OMA1"/>
    <property type="match status" value="1"/>
</dbReference>
<evidence type="ECO:0000256" key="1">
    <source>
        <dbReference type="ARBA" id="ARBA00022670"/>
    </source>
</evidence>
<keyword evidence="4 7" id="KW-0862">Zinc</keyword>
<accession>A0A917CLJ2</accession>
<keyword evidence="2" id="KW-0479">Metal-binding</keyword>
<comment type="cofactor">
    <cofactor evidence="7">
        <name>Zn(2+)</name>
        <dbReference type="ChEBI" id="CHEBI:29105"/>
    </cofactor>
    <text evidence="7">Binds 1 zinc ion per subunit.</text>
</comment>
<dbReference type="InterPro" id="IPR001915">
    <property type="entry name" value="Peptidase_M48"/>
</dbReference>
<gene>
    <name evidence="10" type="ORF">GCM10010960_11600</name>
</gene>
<name>A0A917CLJ2_9GAMM</name>
<evidence type="ECO:0000256" key="2">
    <source>
        <dbReference type="ARBA" id="ARBA00022723"/>
    </source>
</evidence>
<comment type="caution">
    <text evidence="10">The sequence shown here is derived from an EMBL/GenBank/DDBJ whole genome shotgun (WGS) entry which is preliminary data.</text>
</comment>
<feature type="domain" description="Peptidase M48" evidence="9">
    <location>
        <begin position="83"/>
        <end position="241"/>
    </location>
</feature>
<dbReference type="AlphaFoldDB" id="A0A917CLJ2"/>
<dbReference type="GO" id="GO:0046872">
    <property type="term" value="F:metal ion binding"/>
    <property type="evidence" value="ECO:0007669"/>
    <property type="project" value="UniProtKB-KW"/>
</dbReference>
<dbReference type="GO" id="GO:0051603">
    <property type="term" value="P:proteolysis involved in protein catabolic process"/>
    <property type="evidence" value="ECO:0007669"/>
    <property type="project" value="TreeGrafter"/>
</dbReference>
<dbReference type="InterPro" id="IPR011990">
    <property type="entry name" value="TPR-like_helical_dom_sf"/>
</dbReference>
<keyword evidence="8" id="KW-0732">Signal</keyword>
<keyword evidence="6" id="KW-0802">TPR repeat</keyword>
<sequence>MSLRAALLLALSLSTAGAAAADALRAGEKPASGSTEAELWYGMDQAEKDIQASPYVVRDPALNAYVRGVLCDVVGDYCPDMRLYIIDVPVFNASMAPNGAVLVFTGALLRMQDESELALVLGHEFAHFRQRHSLQSWEKAKRTSAFLATFGVLTWAGGVGLAGGIAQMVGLANVMQFSRENERESDEIGFHLVTGHGYDPQAGVRVWERMLREETADPRRRHDPVFASHPKTSERLEDMRAAAARVPPGDYERHQARYAAAVRPHLAAWLDAELGKRTFATSIQMIEDLKRAAAPELLGTYEFYLAEALRRRNRNDDRERADALYASAVGRAETPAGAWREYGLVLKRRGQAAEAATHLRRYLEREPTAKDRLFIEKDIQSLENRP</sequence>